<dbReference type="CTD" id="20316569"/>
<dbReference type="Proteomes" id="UP000054324">
    <property type="component" value="Unassembled WGS sequence"/>
</dbReference>
<organism evidence="1 2">
    <name type="scientific">Opisthorchis viverrini</name>
    <name type="common">Southeast Asian liver fluke</name>
    <dbReference type="NCBI Taxonomy" id="6198"/>
    <lineage>
        <taxon>Eukaryota</taxon>
        <taxon>Metazoa</taxon>
        <taxon>Spiralia</taxon>
        <taxon>Lophotrochozoa</taxon>
        <taxon>Platyhelminthes</taxon>
        <taxon>Trematoda</taxon>
        <taxon>Digenea</taxon>
        <taxon>Opisthorchiida</taxon>
        <taxon>Opisthorchiata</taxon>
        <taxon>Opisthorchiidae</taxon>
        <taxon>Opisthorchis</taxon>
    </lineage>
</organism>
<dbReference type="EMBL" id="KL596647">
    <property type="protein sequence ID" value="KER31325.1"/>
    <property type="molecule type" value="Genomic_DNA"/>
</dbReference>
<dbReference type="RefSeq" id="XP_009164878.1">
    <property type="nucleotide sequence ID" value="XM_009166614.1"/>
</dbReference>
<protein>
    <submittedName>
        <fullName evidence="1">Uncharacterized protein</fullName>
    </submittedName>
</protein>
<accession>A0A075A6Q1</accession>
<dbReference type="AlphaFoldDB" id="A0A075A6Q1"/>
<gene>
    <name evidence="1" type="ORF">T265_02381</name>
</gene>
<name>A0A075A6Q1_OPIVI</name>
<sequence length="108" mass="11934">MGPKVQTVIDTIQAQYRYLYGQSDLAAPVYAPIYQLPPPMRGHLPKSSTDEIVAATTIVRQKNGKPILTTPLNMVDADRATEKRRGIVDIRKRGSTEAIAVNEKRANS</sequence>
<evidence type="ECO:0000313" key="1">
    <source>
        <dbReference type="EMBL" id="KER31325.1"/>
    </source>
</evidence>
<keyword evidence="2" id="KW-1185">Reference proteome</keyword>
<dbReference type="OrthoDB" id="6251250at2759"/>
<proteinExistence type="predicted"/>
<dbReference type="KEGG" id="ovi:T265_02381"/>
<reference evidence="1 2" key="1">
    <citation type="submission" date="2013-11" db="EMBL/GenBank/DDBJ databases">
        <title>Opisthorchis viverrini - life in the bile duct.</title>
        <authorList>
            <person name="Young N.D."/>
            <person name="Nagarajan N."/>
            <person name="Lin S.J."/>
            <person name="Korhonen P.K."/>
            <person name="Jex A.R."/>
            <person name="Hall R.S."/>
            <person name="Safavi-Hemami H."/>
            <person name="Kaewkong W."/>
            <person name="Bertrand D."/>
            <person name="Gao S."/>
            <person name="Seet Q."/>
            <person name="Wongkham S."/>
            <person name="Teh B.T."/>
            <person name="Wongkham C."/>
            <person name="Intapan P.M."/>
            <person name="Maleewong W."/>
            <person name="Yang X."/>
            <person name="Hu M."/>
            <person name="Wang Z."/>
            <person name="Hofmann A."/>
            <person name="Sternberg P.W."/>
            <person name="Tan P."/>
            <person name="Wang J."/>
            <person name="Gasser R.B."/>
        </authorList>
    </citation>
    <scope>NUCLEOTIDE SEQUENCE [LARGE SCALE GENOMIC DNA]</scope>
</reference>
<dbReference type="GeneID" id="20316569"/>
<evidence type="ECO:0000313" key="2">
    <source>
        <dbReference type="Proteomes" id="UP000054324"/>
    </source>
</evidence>